<dbReference type="Proteomes" id="UP000501849">
    <property type="component" value="Chromosome"/>
</dbReference>
<sequence length="133" mass="14871">MRMPRAIATFNRRVTNPVARSITPWLPGLGTLEHVGRNSGTRYRTPLLVFKTRDGFVILIGYGPESDWLKNVLAGGPTVLYRRGTAVTLVGPRLMGKGEAARLIAPVSRVFYHLFPYNEAALVLTTYTDRRSR</sequence>
<dbReference type="KEGG" id="mfre:EXE63_11930"/>
<evidence type="ECO:0000313" key="2">
    <source>
        <dbReference type="Proteomes" id="UP000501849"/>
    </source>
</evidence>
<reference evidence="1 2" key="1">
    <citation type="submission" date="2019-04" db="EMBL/GenBank/DDBJ databases">
        <title>Draft, Whole-Genome Sequence of the Anthracene-degrading Mycobacterium frederiksbergense LB501T, Isolated from a Polycyclic Aromatic Hydrocarbon (PAH)-Contaminated Soil.</title>
        <authorList>
            <person name="Augelletti F."/>
        </authorList>
    </citation>
    <scope>NUCLEOTIDE SEQUENCE [LARGE SCALE GENOMIC DNA]</scope>
    <source>
        <strain evidence="1 2">LB 501T</strain>
    </source>
</reference>
<organism evidence="1 2">
    <name type="scientific">Mycolicibacterium frederiksbergense</name>
    <dbReference type="NCBI Taxonomy" id="117567"/>
    <lineage>
        <taxon>Bacteria</taxon>
        <taxon>Bacillati</taxon>
        <taxon>Actinomycetota</taxon>
        <taxon>Actinomycetes</taxon>
        <taxon>Mycobacteriales</taxon>
        <taxon>Mycobacteriaceae</taxon>
        <taxon>Mycolicibacterium</taxon>
    </lineage>
</organism>
<gene>
    <name evidence="1" type="ORF">EXE63_11930</name>
</gene>
<dbReference type="Gene3D" id="2.30.110.10">
    <property type="entry name" value="Electron Transport, Fmn-binding Protein, Chain A"/>
    <property type="match status" value="1"/>
</dbReference>
<keyword evidence="2" id="KW-1185">Reference proteome</keyword>
<dbReference type="NCBIfam" id="TIGR00026">
    <property type="entry name" value="hi_GC_TIGR00026"/>
    <property type="match status" value="1"/>
</dbReference>
<dbReference type="RefSeq" id="WP_168142133.1">
    <property type="nucleotide sequence ID" value="NZ_CP038799.1"/>
</dbReference>
<protein>
    <submittedName>
        <fullName evidence="1">Nitroreductase family deazaflavin-dependent oxidoreductase</fullName>
    </submittedName>
</protein>
<evidence type="ECO:0000313" key="1">
    <source>
        <dbReference type="EMBL" id="QIV81524.1"/>
    </source>
</evidence>
<accession>A0A6H0S2S0</accession>
<dbReference type="InterPro" id="IPR004378">
    <property type="entry name" value="F420H2_quin_Rdtase"/>
</dbReference>
<dbReference type="AlphaFoldDB" id="A0A6H0S2S0"/>
<name>A0A6H0S2S0_9MYCO</name>
<dbReference type="InterPro" id="IPR012349">
    <property type="entry name" value="Split_barrel_FMN-bd"/>
</dbReference>
<dbReference type="GO" id="GO:0016491">
    <property type="term" value="F:oxidoreductase activity"/>
    <property type="evidence" value="ECO:0007669"/>
    <property type="project" value="InterPro"/>
</dbReference>
<dbReference type="EMBL" id="CP038799">
    <property type="protein sequence ID" value="QIV81524.1"/>
    <property type="molecule type" value="Genomic_DNA"/>
</dbReference>
<proteinExistence type="predicted"/>